<evidence type="ECO:0000313" key="1">
    <source>
        <dbReference type="EMBL" id="PSS03854.1"/>
    </source>
</evidence>
<dbReference type="InParanoid" id="A0A2T3AN76"/>
<dbReference type="PANTHER" id="PTHR35519">
    <property type="entry name" value="MEMBRANE PROTEINS"/>
    <property type="match status" value="1"/>
</dbReference>
<keyword evidence="2" id="KW-1185">Reference proteome</keyword>
<dbReference type="FunCoup" id="A0A2T3AN76">
    <property type="interactions" value="33"/>
</dbReference>
<dbReference type="AlphaFoldDB" id="A0A2T3AN76"/>
<dbReference type="Pfam" id="PF13430">
    <property type="entry name" value="DUF4112"/>
    <property type="match status" value="1"/>
</dbReference>
<evidence type="ECO:0000313" key="2">
    <source>
        <dbReference type="Proteomes" id="UP000241462"/>
    </source>
</evidence>
<protein>
    <submittedName>
        <fullName evidence="1">Uncharacterized protein</fullName>
    </submittedName>
</protein>
<sequence length="269" mass="29339">MGGVVAKFLASEYAGHVLEENFGPQNPKYDILVTADGRRKKVKRATPTGISANDTRILTTIRRKAWRYEWWVDCHCCCGVHLQFGTVTLWGLLPVIGDFISLLNALGLIRVARRVDGGLPPHVLLAMMLWAAMDFALKLVPIVGDVVTAVIKPNTRNAMWVEALLKTRAEERRRGPLLVRGELVEDLDADYDDDVEGAAGSLGAPLLVHSQPRGAEGMRVTTRGGPAYGAVAVGGNGDGIHRESGRKGSRSLLPFWKKNEVSDSEEDGF</sequence>
<dbReference type="STRING" id="2025994.A0A2T3AN76"/>
<gene>
    <name evidence="1" type="ORF">BD289DRAFT_420394</name>
</gene>
<dbReference type="EMBL" id="KZ678373">
    <property type="protein sequence ID" value="PSS03854.1"/>
    <property type="molecule type" value="Genomic_DNA"/>
</dbReference>
<organism evidence="1 2">
    <name type="scientific">Coniella lustricola</name>
    <dbReference type="NCBI Taxonomy" id="2025994"/>
    <lineage>
        <taxon>Eukaryota</taxon>
        <taxon>Fungi</taxon>
        <taxon>Dikarya</taxon>
        <taxon>Ascomycota</taxon>
        <taxon>Pezizomycotina</taxon>
        <taxon>Sordariomycetes</taxon>
        <taxon>Sordariomycetidae</taxon>
        <taxon>Diaporthales</taxon>
        <taxon>Schizoparmaceae</taxon>
        <taxon>Coniella</taxon>
    </lineage>
</organism>
<reference evidence="1 2" key="1">
    <citation type="journal article" date="2018" name="Mycol. Prog.">
        <title>Coniella lustricola, a new species from submerged detritus.</title>
        <authorList>
            <person name="Raudabaugh D.B."/>
            <person name="Iturriaga T."/>
            <person name="Carver A."/>
            <person name="Mondo S."/>
            <person name="Pangilinan J."/>
            <person name="Lipzen A."/>
            <person name="He G."/>
            <person name="Amirebrahimi M."/>
            <person name="Grigoriev I.V."/>
            <person name="Miller A.N."/>
        </authorList>
    </citation>
    <scope>NUCLEOTIDE SEQUENCE [LARGE SCALE GENOMIC DNA]</scope>
    <source>
        <strain evidence="1 2">B22-T-1</strain>
    </source>
</reference>
<dbReference type="PANTHER" id="PTHR35519:SF2">
    <property type="entry name" value="PH DOMAIN PROTEIN"/>
    <property type="match status" value="1"/>
</dbReference>
<proteinExistence type="predicted"/>
<dbReference type="OrthoDB" id="2103474at2759"/>
<name>A0A2T3AN76_9PEZI</name>
<dbReference type="Proteomes" id="UP000241462">
    <property type="component" value="Unassembled WGS sequence"/>
</dbReference>
<dbReference type="InterPro" id="IPR025187">
    <property type="entry name" value="DUF4112"/>
</dbReference>
<accession>A0A2T3AN76</accession>